<dbReference type="RefSeq" id="WP_091495433.1">
    <property type="nucleotide sequence ID" value="NZ_FODJ01000002.1"/>
</dbReference>
<accession>A0A1H8K872</accession>
<proteinExistence type="predicted"/>
<gene>
    <name evidence="2" type="ORF">SAMN04488134_102206</name>
</gene>
<sequence length="269" mass="30094">MRSIIIALALVSLVACGDQSEEPFDNAGLGIEDQGEPSENELGQPGNTDESVEAATEPLAVNELRIDVIQDSGQALGVDYSQQQVTIERNDDVVITGEAAASEIELFLAHLNMSLQHSISNIQYYSLDFLELDTNEFEGFEAQFLFSNDETLTVAHVFAEEIAEEYAPVLQFNLVIEFEDSDRLDYQFDRTADQAYVLQRDGSERTGDQALAAVDVLLNRVPITSDRSIIEIKRDLFEVMDVNIEEINSYELEIAYETGQQLTIQQQLR</sequence>
<keyword evidence="3" id="KW-1185">Reference proteome</keyword>
<organism evidence="2 3">
    <name type="scientific">Amphibacillus marinus</name>
    <dbReference type="NCBI Taxonomy" id="872970"/>
    <lineage>
        <taxon>Bacteria</taxon>
        <taxon>Bacillati</taxon>
        <taxon>Bacillota</taxon>
        <taxon>Bacilli</taxon>
        <taxon>Bacillales</taxon>
        <taxon>Bacillaceae</taxon>
        <taxon>Amphibacillus</taxon>
    </lineage>
</organism>
<dbReference type="STRING" id="872970.SAMN04488134_102206"/>
<protein>
    <submittedName>
        <fullName evidence="2">YusW-like protein</fullName>
    </submittedName>
</protein>
<dbReference type="InterPro" id="IPR025623">
    <property type="entry name" value="YusW"/>
</dbReference>
<dbReference type="OrthoDB" id="9919802at2"/>
<dbReference type="EMBL" id="FODJ01000002">
    <property type="protein sequence ID" value="SEN89163.1"/>
    <property type="molecule type" value="Genomic_DNA"/>
</dbReference>
<evidence type="ECO:0000313" key="2">
    <source>
        <dbReference type="EMBL" id="SEN89163.1"/>
    </source>
</evidence>
<feature type="region of interest" description="Disordered" evidence="1">
    <location>
        <begin position="24"/>
        <end position="53"/>
    </location>
</feature>
<dbReference type="PROSITE" id="PS51257">
    <property type="entry name" value="PROKAR_LIPOPROTEIN"/>
    <property type="match status" value="1"/>
</dbReference>
<dbReference type="AlphaFoldDB" id="A0A1H8K872"/>
<dbReference type="Pfam" id="PF14039">
    <property type="entry name" value="YusW"/>
    <property type="match status" value="1"/>
</dbReference>
<dbReference type="Proteomes" id="UP000199300">
    <property type="component" value="Unassembled WGS sequence"/>
</dbReference>
<name>A0A1H8K872_9BACI</name>
<evidence type="ECO:0000256" key="1">
    <source>
        <dbReference type="SAM" id="MobiDB-lite"/>
    </source>
</evidence>
<reference evidence="2 3" key="1">
    <citation type="submission" date="2016-10" db="EMBL/GenBank/DDBJ databases">
        <authorList>
            <person name="de Groot N.N."/>
        </authorList>
    </citation>
    <scope>NUCLEOTIDE SEQUENCE [LARGE SCALE GENOMIC DNA]</scope>
    <source>
        <strain evidence="2 3">CGMCC 1.10434</strain>
    </source>
</reference>
<evidence type="ECO:0000313" key="3">
    <source>
        <dbReference type="Proteomes" id="UP000199300"/>
    </source>
</evidence>